<evidence type="ECO:0000256" key="1">
    <source>
        <dbReference type="ARBA" id="ARBA00004167"/>
    </source>
</evidence>
<organism evidence="6 7">
    <name type="scientific">Sphingomonas naphthae</name>
    <dbReference type="NCBI Taxonomy" id="1813468"/>
    <lineage>
        <taxon>Bacteria</taxon>
        <taxon>Pseudomonadati</taxon>
        <taxon>Pseudomonadota</taxon>
        <taxon>Alphaproteobacteria</taxon>
        <taxon>Sphingomonadales</taxon>
        <taxon>Sphingomonadaceae</taxon>
        <taxon>Sphingomonas</taxon>
    </lineage>
</organism>
<dbReference type="Gene3D" id="3.30.1150.10">
    <property type="match status" value="1"/>
</dbReference>
<keyword evidence="4" id="KW-0472">Membrane</keyword>
<gene>
    <name evidence="6" type="ORF">PQ455_11760</name>
</gene>
<evidence type="ECO:0000256" key="4">
    <source>
        <dbReference type="ARBA" id="ARBA00023136"/>
    </source>
</evidence>
<feature type="signal peptide" evidence="5">
    <location>
        <begin position="1"/>
        <end position="31"/>
    </location>
</feature>
<comment type="subcellular location">
    <subcellularLocation>
        <location evidence="1">Membrane</location>
        <topology evidence="1">Single-pass membrane protein</topology>
    </subcellularLocation>
</comment>
<protein>
    <submittedName>
        <fullName evidence="6">Energy transducer TonB</fullName>
    </submittedName>
</protein>
<dbReference type="RefSeq" id="WP_273686269.1">
    <property type="nucleotide sequence ID" value="NZ_CP117411.1"/>
</dbReference>
<dbReference type="SUPFAM" id="SSF74653">
    <property type="entry name" value="TolA/TonB C-terminal domain"/>
    <property type="match status" value="1"/>
</dbReference>
<feature type="chain" id="PRO_5047509630" evidence="5">
    <location>
        <begin position="32"/>
        <end position="162"/>
    </location>
</feature>
<sequence length="162" mass="16718">MFTFDKIDLQRTAVSALGAIALSAASIFAVAAPAKAAEPTSLSSWQSDVSGKLDSGLAATNANWKGDKQATVRVALTAEGKVASVGMLKSTGSAALDKVALETAGKVDYPALPGTLAGKATTVAVKLYFTSSEDRRQQALRAAKKDEAFAYAHQGHTQFAAL</sequence>
<dbReference type="NCBIfam" id="TIGR01352">
    <property type="entry name" value="tonB_Cterm"/>
    <property type="match status" value="1"/>
</dbReference>
<keyword evidence="7" id="KW-1185">Reference proteome</keyword>
<keyword evidence="5" id="KW-0732">Signal</keyword>
<accession>A0ABY7THW4</accession>
<reference evidence="6 7" key="1">
    <citation type="submission" date="2023-02" db="EMBL/GenBank/DDBJ databases">
        <title>Genome sequence of Sphingomonas naphthae.</title>
        <authorList>
            <person name="Kim S."/>
            <person name="Heo J."/>
            <person name="Kwon S.-W."/>
        </authorList>
    </citation>
    <scope>NUCLEOTIDE SEQUENCE [LARGE SCALE GENOMIC DNA]</scope>
    <source>
        <strain evidence="6 7">KACC 18716</strain>
    </source>
</reference>
<evidence type="ECO:0000256" key="2">
    <source>
        <dbReference type="ARBA" id="ARBA00022692"/>
    </source>
</evidence>
<keyword evidence="3" id="KW-1133">Transmembrane helix</keyword>
<evidence type="ECO:0000313" key="7">
    <source>
        <dbReference type="Proteomes" id="UP001220395"/>
    </source>
</evidence>
<dbReference type="InterPro" id="IPR006260">
    <property type="entry name" value="TonB/TolA_C"/>
</dbReference>
<name>A0ABY7THW4_9SPHN</name>
<dbReference type="Pfam" id="PF13103">
    <property type="entry name" value="TonB_2"/>
    <property type="match status" value="1"/>
</dbReference>
<dbReference type="EMBL" id="CP117411">
    <property type="protein sequence ID" value="WCT72312.1"/>
    <property type="molecule type" value="Genomic_DNA"/>
</dbReference>
<evidence type="ECO:0000313" key="6">
    <source>
        <dbReference type="EMBL" id="WCT72312.1"/>
    </source>
</evidence>
<keyword evidence="2" id="KW-0812">Transmembrane</keyword>
<proteinExistence type="predicted"/>
<evidence type="ECO:0000256" key="5">
    <source>
        <dbReference type="SAM" id="SignalP"/>
    </source>
</evidence>
<evidence type="ECO:0000256" key="3">
    <source>
        <dbReference type="ARBA" id="ARBA00022989"/>
    </source>
</evidence>
<dbReference type="Proteomes" id="UP001220395">
    <property type="component" value="Chromosome"/>
</dbReference>